<keyword evidence="3" id="KW-1185">Reference proteome</keyword>
<gene>
    <name evidence="2" type="ORF">FC78_GL000970</name>
</gene>
<dbReference type="RefSeq" id="WP_143444218.1">
    <property type="nucleotide sequence ID" value="NZ_AZDY01000029.1"/>
</dbReference>
<dbReference type="Proteomes" id="UP000051515">
    <property type="component" value="Unassembled WGS sequence"/>
</dbReference>
<proteinExistence type="predicted"/>
<dbReference type="STRING" id="1423788.FC78_GL000970"/>
<protein>
    <recommendedName>
        <fullName evidence="4">Lipoprotein</fullName>
    </recommendedName>
</protein>
<name>A0A0R1KK93_9LACO</name>
<sequence length="262" mass="29595">MMKKVLLFLALAMLIFPLSACNNSKPSNADKADTSVKETGLNKKTISQNRVAWQKKTSGLKSVYKDGYSGDYIGVAFNMKELLNQASNDKNYAVVEGTICNLESMKGPKGVSLTKTTIYVDKVISGKKSLNRKVIQVPLKGGIISTDDYYLDATTNKTKQNLLVQEKLAPLPKIGAQVIIRLTKVDFSEKNSFNNYLEKAHFSTQKSYQPMLERFNYWIKNPSAKEFVLANSLYENQQEISEEYRAAQFQKLTDQLNEKFNK</sequence>
<evidence type="ECO:0000313" key="2">
    <source>
        <dbReference type="EMBL" id="KRK83966.1"/>
    </source>
</evidence>
<evidence type="ECO:0000256" key="1">
    <source>
        <dbReference type="SAM" id="SignalP"/>
    </source>
</evidence>
<comment type="caution">
    <text evidence="2">The sequence shown here is derived from an EMBL/GenBank/DDBJ whole genome shotgun (WGS) entry which is preliminary data.</text>
</comment>
<evidence type="ECO:0008006" key="4">
    <source>
        <dbReference type="Google" id="ProtNLM"/>
    </source>
</evidence>
<dbReference type="OrthoDB" id="2315450at2"/>
<feature type="signal peptide" evidence="1">
    <location>
        <begin position="1"/>
        <end position="20"/>
    </location>
</feature>
<accession>A0A0R1KK93</accession>
<feature type="chain" id="PRO_5039145199" description="Lipoprotein" evidence="1">
    <location>
        <begin position="21"/>
        <end position="262"/>
    </location>
</feature>
<dbReference type="AlphaFoldDB" id="A0A0R1KK93"/>
<reference evidence="2 3" key="1">
    <citation type="journal article" date="2015" name="Genome Announc.">
        <title>Expanding the biotechnology potential of lactobacilli through comparative genomics of 213 strains and associated genera.</title>
        <authorList>
            <person name="Sun Z."/>
            <person name="Harris H.M."/>
            <person name="McCann A."/>
            <person name="Guo C."/>
            <person name="Argimon S."/>
            <person name="Zhang W."/>
            <person name="Yang X."/>
            <person name="Jeffery I.B."/>
            <person name="Cooney J.C."/>
            <person name="Kagawa T.F."/>
            <person name="Liu W."/>
            <person name="Song Y."/>
            <person name="Salvetti E."/>
            <person name="Wrobel A."/>
            <person name="Rasinkangas P."/>
            <person name="Parkhill J."/>
            <person name="Rea M.C."/>
            <person name="O'Sullivan O."/>
            <person name="Ritari J."/>
            <person name="Douillard F.P."/>
            <person name="Paul Ross R."/>
            <person name="Yang R."/>
            <person name="Briner A.E."/>
            <person name="Felis G.E."/>
            <person name="de Vos W.M."/>
            <person name="Barrangou R."/>
            <person name="Klaenhammer T.R."/>
            <person name="Caufield P.W."/>
            <person name="Cui Y."/>
            <person name="Zhang H."/>
            <person name="O'Toole P.W."/>
        </authorList>
    </citation>
    <scope>NUCLEOTIDE SEQUENCE [LARGE SCALE GENOMIC DNA]</scope>
    <source>
        <strain evidence="2 3">DSM 19674</strain>
    </source>
</reference>
<evidence type="ECO:0000313" key="3">
    <source>
        <dbReference type="Proteomes" id="UP000051515"/>
    </source>
</evidence>
<keyword evidence="1" id="KW-0732">Signal</keyword>
<dbReference type="PATRIC" id="fig|1423788.3.peg.997"/>
<organism evidence="2 3">
    <name type="scientific">Companilactobacillus bobalius DSM 19674</name>
    <dbReference type="NCBI Taxonomy" id="1423788"/>
    <lineage>
        <taxon>Bacteria</taxon>
        <taxon>Bacillati</taxon>
        <taxon>Bacillota</taxon>
        <taxon>Bacilli</taxon>
        <taxon>Lactobacillales</taxon>
        <taxon>Lactobacillaceae</taxon>
        <taxon>Companilactobacillus</taxon>
        <taxon>Companilactobacillus bobalius</taxon>
    </lineage>
</organism>
<dbReference type="EMBL" id="AZDY01000029">
    <property type="protein sequence ID" value="KRK83966.1"/>
    <property type="molecule type" value="Genomic_DNA"/>
</dbReference>